<dbReference type="Proteomes" id="UP000618818">
    <property type="component" value="Unassembled WGS sequence"/>
</dbReference>
<sequence length="193" mass="20857">MMRVPVLAPVDPVGHDVGTGRGVRPGRSDEHPGGAWMGKRVVKELTYDASLEEVAAMLTDRTFRELVLERMRVVRGSVTVEGGVVTIEQVQSSSGLPSFATRLVGDEIRIVQVETWRTTERADVEMAIPGKPGEMAGTATLVESGGRTTERVDLEVTVRLPLVGGKIEGLVADMLGKALDTEHRTGVEWLASR</sequence>
<keyword evidence="3" id="KW-1185">Reference proteome</keyword>
<reference evidence="2 3" key="1">
    <citation type="submission" date="2020-09" db="EMBL/GenBank/DDBJ databases">
        <title>novel species in genus Nocardioides.</title>
        <authorList>
            <person name="Zhang G."/>
        </authorList>
    </citation>
    <scope>NUCLEOTIDE SEQUENCE [LARGE SCALE GENOMIC DNA]</scope>
    <source>
        <strain evidence="2 3">KCTC 39551</strain>
    </source>
</reference>
<organism evidence="2 3">
    <name type="scientific">Nocardioides cavernae</name>
    <dbReference type="NCBI Taxonomy" id="1921566"/>
    <lineage>
        <taxon>Bacteria</taxon>
        <taxon>Bacillati</taxon>
        <taxon>Actinomycetota</taxon>
        <taxon>Actinomycetes</taxon>
        <taxon>Propionibacteriales</taxon>
        <taxon>Nocardioidaceae</taxon>
        <taxon>Nocardioides</taxon>
    </lineage>
</organism>
<dbReference type="EMBL" id="JACXYZ010000003">
    <property type="protein sequence ID" value="MBD3926464.1"/>
    <property type="molecule type" value="Genomic_DNA"/>
</dbReference>
<dbReference type="InterPro" id="IPR019639">
    <property type="entry name" value="DUF2505"/>
</dbReference>
<proteinExistence type="predicted"/>
<feature type="region of interest" description="Disordered" evidence="1">
    <location>
        <begin position="14"/>
        <end position="35"/>
    </location>
</feature>
<accession>A0ABR8NJ47</accession>
<evidence type="ECO:0000313" key="3">
    <source>
        <dbReference type="Proteomes" id="UP000618818"/>
    </source>
</evidence>
<name>A0ABR8NJ47_9ACTN</name>
<evidence type="ECO:0000256" key="1">
    <source>
        <dbReference type="SAM" id="MobiDB-lite"/>
    </source>
</evidence>
<protein>
    <submittedName>
        <fullName evidence="2">DUF2505 domain-containing protein</fullName>
    </submittedName>
</protein>
<dbReference type="Pfam" id="PF10698">
    <property type="entry name" value="DUF2505"/>
    <property type="match status" value="1"/>
</dbReference>
<comment type="caution">
    <text evidence="2">The sequence shown here is derived from an EMBL/GenBank/DDBJ whole genome shotgun (WGS) entry which is preliminary data.</text>
</comment>
<gene>
    <name evidence="2" type="ORF">IEZ26_17705</name>
</gene>
<dbReference type="Gene3D" id="3.30.530.20">
    <property type="match status" value="1"/>
</dbReference>
<dbReference type="InterPro" id="IPR023393">
    <property type="entry name" value="START-like_dom_sf"/>
</dbReference>
<evidence type="ECO:0000313" key="2">
    <source>
        <dbReference type="EMBL" id="MBD3926464.1"/>
    </source>
</evidence>